<feature type="region of interest" description="Disordered" evidence="1">
    <location>
        <begin position="1"/>
        <end position="22"/>
    </location>
</feature>
<proteinExistence type="predicted"/>
<evidence type="ECO:0000256" key="1">
    <source>
        <dbReference type="SAM" id="MobiDB-lite"/>
    </source>
</evidence>
<gene>
    <name evidence="2" type="ORF">SLEP1_g47611</name>
</gene>
<reference evidence="2 3" key="1">
    <citation type="journal article" date="2021" name="Commun. Biol.">
        <title>The genome of Shorea leprosula (Dipterocarpaceae) highlights the ecological relevance of drought in aseasonal tropical rainforests.</title>
        <authorList>
            <person name="Ng K.K.S."/>
            <person name="Kobayashi M.J."/>
            <person name="Fawcett J.A."/>
            <person name="Hatakeyama M."/>
            <person name="Paape T."/>
            <person name="Ng C.H."/>
            <person name="Ang C.C."/>
            <person name="Tnah L.H."/>
            <person name="Lee C.T."/>
            <person name="Nishiyama T."/>
            <person name="Sese J."/>
            <person name="O'Brien M.J."/>
            <person name="Copetti D."/>
            <person name="Mohd Noor M.I."/>
            <person name="Ong R.C."/>
            <person name="Putra M."/>
            <person name="Sireger I.Z."/>
            <person name="Indrioko S."/>
            <person name="Kosugi Y."/>
            <person name="Izuno A."/>
            <person name="Isagi Y."/>
            <person name="Lee S.L."/>
            <person name="Shimizu K.K."/>
        </authorList>
    </citation>
    <scope>NUCLEOTIDE SEQUENCE [LARGE SCALE GENOMIC DNA]</scope>
    <source>
        <strain evidence="2">214</strain>
    </source>
</reference>
<accession>A0AAV5LTA6</accession>
<evidence type="ECO:0000313" key="3">
    <source>
        <dbReference type="Proteomes" id="UP001054252"/>
    </source>
</evidence>
<sequence>MFLRADGEDVQNDYGYPIERGDGWSELELGEFFNEGGEDGKLKV</sequence>
<evidence type="ECO:0000313" key="2">
    <source>
        <dbReference type="EMBL" id="GKV39911.1"/>
    </source>
</evidence>
<dbReference type="Proteomes" id="UP001054252">
    <property type="component" value="Unassembled WGS sequence"/>
</dbReference>
<protein>
    <submittedName>
        <fullName evidence="2">Uncharacterized protein</fullName>
    </submittedName>
</protein>
<name>A0AAV5LTA6_9ROSI</name>
<dbReference type="EMBL" id="BPVZ01000137">
    <property type="protein sequence ID" value="GKV39911.1"/>
    <property type="molecule type" value="Genomic_DNA"/>
</dbReference>
<keyword evidence="3" id="KW-1185">Reference proteome</keyword>
<organism evidence="2 3">
    <name type="scientific">Rubroshorea leprosula</name>
    <dbReference type="NCBI Taxonomy" id="152421"/>
    <lineage>
        <taxon>Eukaryota</taxon>
        <taxon>Viridiplantae</taxon>
        <taxon>Streptophyta</taxon>
        <taxon>Embryophyta</taxon>
        <taxon>Tracheophyta</taxon>
        <taxon>Spermatophyta</taxon>
        <taxon>Magnoliopsida</taxon>
        <taxon>eudicotyledons</taxon>
        <taxon>Gunneridae</taxon>
        <taxon>Pentapetalae</taxon>
        <taxon>rosids</taxon>
        <taxon>malvids</taxon>
        <taxon>Malvales</taxon>
        <taxon>Dipterocarpaceae</taxon>
        <taxon>Rubroshorea</taxon>
    </lineage>
</organism>
<dbReference type="AlphaFoldDB" id="A0AAV5LTA6"/>
<comment type="caution">
    <text evidence="2">The sequence shown here is derived from an EMBL/GenBank/DDBJ whole genome shotgun (WGS) entry which is preliminary data.</text>
</comment>